<dbReference type="EMBL" id="BKAD01000038">
    <property type="protein sequence ID" value="GEP31862.1"/>
    <property type="molecule type" value="Genomic_DNA"/>
</dbReference>
<sequence length="424" mass="46057">MPESIMHTFTCRPPIIAMLLGSALTSAWGAATPARQQAAVGPGQALSIRQQDRLSDIAVQALHQIAAARADIARRDASNAHQALDNANALLNTLQASLPTPRDADRIGIAQKHLGYEDGTRVLPDLVPIYADLHALQDFIPVQSAQAHPGKAHSHPQQGQKQPGADALRATDAALIYAEADLPLAHTRRAVDTARLALDQDDWQGADNALKNAEDGVVFMSVSVSEPLAAGRQSLQQTTHLLAAGETARARVELQRARSCLQHAAQTTDSVARTKVNTLLQDTSQLDRHIRNGNANVVRDAQTLWYRTAALAERSSAYLGNAWARVMHDQPIKSRLIEARLSLRNAAIDQFTAHRPAAVEAALTHTQNYLHQALQIARTDNQPQTEIRGIQQHIARLAATPPPQRKQEQFSQLASELSILISQS</sequence>
<keyword evidence="3" id="KW-1185">Reference proteome</keyword>
<dbReference type="Pfam" id="PF10938">
    <property type="entry name" value="YfdX"/>
    <property type="match status" value="1"/>
</dbReference>
<name>A0A512LBV2_9PROT</name>
<evidence type="ECO:0000313" key="3">
    <source>
        <dbReference type="Proteomes" id="UP000321337"/>
    </source>
</evidence>
<evidence type="ECO:0000256" key="1">
    <source>
        <dbReference type="SAM" id="MobiDB-lite"/>
    </source>
</evidence>
<organism evidence="2 3">
    <name type="scientific">Sulfuriferula plumbiphila</name>
    <dbReference type="NCBI Taxonomy" id="171865"/>
    <lineage>
        <taxon>Bacteria</taxon>
        <taxon>Pseudomonadati</taxon>
        <taxon>Pseudomonadota</taxon>
        <taxon>Betaproteobacteria</taxon>
        <taxon>Nitrosomonadales</taxon>
        <taxon>Sulfuricellaceae</taxon>
        <taxon>Sulfuriferula</taxon>
    </lineage>
</organism>
<dbReference type="InterPro" id="IPR021236">
    <property type="entry name" value="Uncharacterised_YfdX"/>
</dbReference>
<comment type="caution">
    <text evidence="2">The sequence shown here is derived from an EMBL/GenBank/DDBJ whole genome shotgun (WGS) entry which is preliminary data.</text>
</comment>
<gene>
    <name evidence="2" type="ORF">TPL01_30000</name>
</gene>
<proteinExistence type="predicted"/>
<dbReference type="Proteomes" id="UP000321337">
    <property type="component" value="Unassembled WGS sequence"/>
</dbReference>
<dbReference type="AlphaFoldDB" id="A0A512LBV2"/>
<accession>A0A512LBV2</accession>
<feature type="region of interest" description="Disordered" evidence="1">
    <location>
        <begin position="144"/>
        <end position="165"/>
    </location>
</feature>
<reference evidence="2 3" key="1">
    <citation type="submission" date="2019-07" db="EMBL/GenBank/DDBJ databases">
        <title>Whole genome shotgun sequence of Thiobacillus plumbophilus NBRC 107929.</title>
        <authorList>
            <person name="Hosoyama A."/>
            <person name="Uohara A."/>
            <person name="Ohji S."/>
            <person name="Ichikawa N."/>
        </authorList>
    </citation>
    <scope>NUCLEOTIDE SEQUENCE [LARGE SCALE GENOMIC DNA]</scope>
    <source>
        <strain evidence="2 3">NBRC 107929</strain>
    </source>
</reference>
<protein>
    <submittedName>
        <fullName evidence="2">Uncharacterized protein</fullName>
    </submittedName>
</protein>
<dbReference type="RefSeq" id="WP_161984304.1">
    <property type="nucleotide sequence ID" value="NZ_AP021884.1"/>
</dbReference>
<evidence type="ECO:0000313" key="2">
    <source>
        <dbReference type="EMBL" id="GEP31862.1"/>
    </source>
</evidence>